<name>A0A9P4PYK8_9PLEO</name>
<dbReference type="Pfam" id="PF06985">
    <property type="entry name" value="HET"/>
    <property type="match status" value="1"/>
</dbReference>
<comment type="caution">
    <text evidence="2">The sequence shown here is derived from an EMBL/GenBank/DDBJ whole genome shotgun (WGS) entry which is preliminary data.</text>
</comment>
<dbReference type="Proteomes" id="UP000799764">
    <property type="component" value="Unassembled WGS sequence"/>
</dbReference>
<dbReference type="AlphaFoldDB" id="A0A9P4PYK8"/>
<protein>
    <recommendedName>
        <fullName evidence="1">Heterokaryon incompatibility domain-containing protein</fullName>
    </recommendedName>
</protein>
<proteinExistence type="predicted"/>
<accession>A0A9P4PYK8</accession>
<evidence type="ECO:0000259" key="1">
    <source>
        <dbReference type="Pfam" id="PF06985"/>
    </source>
</evidence>
<keyword evidence="3" id="KW-1185">Reference proteome</keyword>
<dbReference type="PANTHER" id="PTHR33112">
    <property type="entry name" value="DOMAIN PROTEIN, PUTATIVE-RELATED"/>
    <property type="match status" value="1"/>
</dbReference>
<organism evidence="2 3">
    <name type="scientific">Karstenula rhodostoma CBS 690.94</name>
    <dbReference type="NCBI Taxonomy" id="1392251"/>
    <lineage>
        <taxon>Eukaryota</taxon>
        <taxon>Fungi</taxon>
        <taxon>Dikarya</taxon>
        <taxon>Ascomycota</taxon>
        <taxon>Pezizomycotina</taxon>
        <taxon>Dothideomycetes</taxon>
        <taxon>Pleosporomycetidae</taxon>
        <taxon>Pleosporales</taxon>
        <taxon>Massarineae</taxon>
        <taxon>Didymosphaeriaceae</taxon>
        <taxon>Karstenula</taxon>
    </lineage>
</organism>
<dbReference type="EMBL" id="MU001492">
    <property type="protein sequence ID" value="KAF2451226.1"/>
    <property type="molecule type" value="Genomic_DNA"/>
</dbReference>
<reference evidence="2" key="1">
    <citation type="journal article" date="2020" name="Stud. Mycol.">
        <title>101 Dothideomycetes genomes: a test case for predicting lifestyles and emergence of pathogens.</title>
        <authorList>
            <person name="Haridas S."/>
            <person name="Albert R."/>
            <person name="Binder M."/>
            <person name="Bloem J."/>
            <person name="Labutti K."/>
            <person name="Salamov A."/>
            <person name="Andreopoulos B."/>
            <person name="Baker S."/>
            <person name="Barry K."/>
            <person name="Bills G."/>
            <person name="Bluhm B."/>
            <person name="Cannon C."/>
            <person name="Castanera R."/>
            <person name="Culley D."/>
            <person name="Daum C."/>
            <person name="Ezra D."/>
            <person name="Gonzalez J."/>
            <person name="Henrissat B."/>
            <person name="Kuo A."/>
            <person name="Liang C."/>
            <person name="Lipzen A."/>
            <person name="Lutzoni F."/>
            <person name="Magnuson J."/>
            <person name="Mondo S."/>
            <person name="Nolan M."/>
            <person name="Ohm R."/>
            <person name="Pangilinan J."/>
            <person name="Park H.-J."/>
            <person name="Ramirez L."/>
            <person name="Alfaro M."/>
            <person name="Sun H."/>
            <person name="Tritt A."/>
            <person name="Yoshinaga Y."/>
            <person name="Zwiers L.-H."/>
            <person name="Turgeon B."/>
            <person name="Goodwin S."/>
            <person name="Spatafora J."/>
            <person name="Crous P."/>
            <person name="Grigoriev I."/>
        </authorList>
    </citation>
    <scope>NUCLEOTIDE SEQUENCE</scope>
    <source>
        <strain evidence="2">CBS 690.94</strain>
    </source>
</reference>
<dbReference type="InterPro" id="IPR010730">
    <property type="entry name" value="HET"/>
</dbReference>
<sequence>MKQWNSKDYPPQTFQDTALLCYRIDIKYLWIDSLCIIQVGEGSAEDWSLHVTEMQTVYSNGMLNITASRAASSNEGMYSSRNPRLIKPAIIQGSNNLGMTNGLHLLINYQMKPGVRSQRLNERGWVFQERLLSRRVIHFEEEQVYWQCCSSTKCETYPAGYNKYFDYRFPFDLPKKNYCNGSAERWDSFTRLVHGYSGLRFTFPNKDKLAAFASIAQHITHELDVRYVARIWFSQLPVALWYHPGLY</sequence>
<feature type="domain" description="Heterokaryon incompatibility" evidence="1">
    <location>
        <begin position="11"/>
        <end position="129"/>
    </location>
</feature>
<gene>
    <name evidence="2" type="ORF">P171DRAFT_1616</name>
</gene>
<evidence type="ECO:0000313" key="3">
    <source>
        <dbReference type="Proteomes" id="UP000799764"/>
    </source>
</evidence>
<dbReference type="OrthoDB" id="2958217at2759"/>
<dbReference type="PANTHER" id="PTHR33112:SF10">
    <property type="entry name" value="TOL"/>
    <property type="match status" value="1"/>
</dbReference>
<evidence type="ECO:0000313" key="2">
    <source>
        <dbReference type="EMBL" id="KAF2451226.1"/>
    </source>
</evidence>